<evidence type="ECO:0000256" key="4">
    <source>
        <dbReference type="ARBA" id="ARBA00022576"/>
    </source>
</evidence>
<keyword evidence="7 9" id="KW-0368">Histidine biosynthesis</keyword>
<dbReference type="InterPro" id="IPR005861">
    <property type="entry name" value="HisP_aminotrans"/>
</dbReference>
<evidence type="ECO:0000256" key="5">
    <source>
        <dbReference type="ARBA" id="ARBA00022679"/>
    </source>
</evidence>
<dbReference type="NCBIfam" id="TIGR01141">
    <property type="entry name" value="hisC"/>
    <property type="match status" value="1"/>
</dbReference>
<dbReference type="InterPro" id="IPR015421">
    <property type="entry name" value="PyrdxlP-dep_Trfase_major"/>
</dbReference>
<evidence type="ECO:0000256" key="7">
    <source>
        <dbReference type="ARBA" id="ARBA00023102"/>
    </source>
</evidence>
<dbReference type="PANTHER" id="PTHR43643:SF3">
    <property type="entry name" value="HISTIDINOL-PHOSPHATE AMINOTRANSFERASE"/>
    <property type="match status" value="1"/>
</dbReference>
<dbReference type="Gene3D" id="3.90.1150.10">
    <property type="entry name" value="Aspartate Aminotransferase, domain 1"/>
    <property type="match status" value="1"/>
</dbReference>
<proteinExistence type="inferred from homology"/>
<dbReference type="EC" id="2.6.1.9" evidence="9"/>
<dbReference type="InterPro" id="IPR015424">
    <property type="entry name" value="PyrdxlP-dep_Trfase"/>
</dbReference>
<comment type="subunit">
    <text evidence="3 9">Homodimer.</text>
</comment>
<reference evidence="13" key="1">
    <citation type="journal article" date="2019" name="Int. J. Syst. Evol. Microbiol.">
        <title>The Global Catalogue of Microorganisms (GCM) 10K type strain sequencing project: providing services to taxonomists for standard genome sequencing and annotation.</title>
        <authorList>
            <consortium name="The Broad Institute Genomics Platform"/>
            <consortium name="The Broad Institute Genome Sequencing Center for Infectious Disease"/>
            <person name="Wu L."/>
            <person name="Ma J."/>
        </authorList>
    </citation>
    <scope>NUCLEOTIDE SEQUENCE [LARGE SCALE GENOMIC DNA]</scope>
    <source>
        <strain evidence="13">JCM 12165</strain>
    </source>
</reference>
<dbReference type="GO" id="GO:0004400">
    <property type="term" value="F:histidinol-phosphate transaminase activity"/>
    <property type="evidence" value="ECO:0007669"/>
    <property type="project" value="UniProtKB-EC"/>
</dbReference>
<protein>
    <recommendedName>
        <fullName evidence="9">Histidinol-phosphate aminotransferase</fullName>
        <ecNumber evidence="9">2.6.1.9</ecNumber>
    </recommendedName>
    <alternativeName>
        <fullName evidence="9">Imidazole acetol-phosphate transaminase</fullName>
    </alternativeName>
</protein>
<dbReference type="Gene3D" id="3.40.640.10">
    <property type="entry name" value="Type I PLP-dependent aspartate aminotransferase-like (Major domain)"/>
    <property type="match status" value="1"/>
</dbReference>
<evidence type="ECO:0000256" key="8">
    <source>
        <dbReference type="ARBA" id="ARBA00047481"/>
    </source>
</evidence>
<comment type="catalytic activity">
    <reaction evidence="8 9">
        <text>L-histidinol phosphate + 2-oxoglutarate = 3-(imidazol-4-yl)-2-oxopropyl phosphate + L-glutamate</text>
        <dbReference type="Rhea" id="RHEA:23744"/>
        <dbReference type="ChEBI" id="CHEBI:16810"/>
        <dbReference type="ChEBI" id="CHEBI:29985"/>
        <dbReference type="ChEBI" id="CHEBI:57766"/>
        <dbReference type="ChEBI" id="CHEBI:57980"/>
        <dbReference type="EC" id="2.6.1.9"/>
    </reaction>
</comment>
<dbReference type="CDD" id="cd00609">
    <property type="entry name" value="AAT_like"/>
    <property type="match status" value="1"/>
</dbReference>
<dbReference type="InterPro" id="IPR001917">
    <property type="entry name" value="Aminotrans_II_pyridoxalP_BS"/>
</dbReference>
<dbReference type="Proteomes" id="UP001595896">
    <property type="component" value="Unassembled WGS sequence"/>
</dbReference>
<feature type="modified residue" description="N6-(pyridoxal phosphate)lysine" evidence="9">
    <location>
        <position position="222"/>
    </location>
</feature>
<comment type="cofactor">
    <cofactor evidence="1 9">
        <name>pyridoxal 5'-phosphate</name>
        <dbReference type="ChEBI" id="CHEBI:597326"/>
    </cofactor>
</comment>
<evidence type="ECO:0000256" key="2">
    <source>
        <dbReference type="ARBA" id="ARBA00005011"/>
    </source>
</evidence>
<name>A0ABV9NUH9_9BACI</name>
<dbReference type="InterPro" id="IPR004839">
    <property type="entry name" value="Aminotransferase_I/II_large"/>
</dbReference>
<gene>
    <name evidence="9 12" type="primary">hisC</name>
    <name evidence="12" type="ORF">ACFO4L_04730</name>
</gene>
<feature type="region of interest" description="Disordered" evidence="10">
    <location>
        <begin position="1"/>
        <end position="20"/>
    </location>
</feature>
<sequence length="366" mass="40468">MQVKPSIRGLKPYQPGKTPEEVREELGLERVVKLASNENPYGASPAVSEAVAEALAHVAVYPDGAARALRKETAARIGVREDQLLFGNGSDEVILILCRAVLEPGDNIVTAWPTFPQYRHNALIEGAEIKEVPLQDGFHDLDAMAEEVDSSTKIVFVCNPNNPSGTHTGAEKFRAFMNQIPKDVIVVSDEAYHEYVDTEDYPDTLSMIDEYPNLLVLRTFSKAYGIASLRVGYGVGKEALIAAVEPGREPFNTNSAAQAGALAALKDSRFLADCVKSNSAEKRKFEQFCEENQFHYYPSQANFILMSVDLPGGDVFNHLQRKGFIVRNGEALGFPQHVRITFGRPEDNDRIREELLALRQEEASVD</sequence>
<dbReference type="InterPro" id="IPR050106">
    <property type="entry name" value="HistidinolP_aminotransfase"/>
</dbReference>
<evidence type="ECO:0000313" key="13">
    <source>
        <dbReference type="Proteomes" id="UP001595896"/>
    </source>
</evidence>
<evidence type="ECO:0000256" key="10">
    <source>
        <dbReference type="SAM" id="MobiDB-lite"/>
    </source>
</evidence>
<dbReference type="RefSeq" id="WP_377908523.1">
    <property type="nucleotide sequence ID" value="NZ_JBHSGK010000003.1"/>
</dbReference>
<comment type="similarity">
    <text evidence="9">Belongs to the class-II pyridoxal-phosphate-dependent aminotransferase family. Histidinol-phosphate aminotransferase subfamily.</text>
</comment>
<comment type="caution">
    <text evidence="12">The sequence shown here is derived from an EMBL/GenBank/DDBJ whole genome shotgun (WGS) entry which is preliminary data.</text>
</comment>
<keyword evidence="4 9" id="KW-0032">Aminotransferase</keyword>
<evidence type="ECO:0000256" key="6">
    <source>
        <dbReference type="ARBA" id="ARBA00022898"/>
    </source>
</evidence>
<accession>A0ABV9NUH9</accession>
<dbReference type="EMBL" id="JBHSGK010000003">
    <property type="protein sequence ID" value="MFC4735886.1"/>
    <property type="molecule type" value="Genomic_DNA"/>
</dbReference>
<keyword evidence="6 9" id="KW-0663">Pyridoxal phosphate</keyword>
<keyword evidence="13" id="KW-1185">Reference proteome</keyword>
<dbReference type="HAMAP" id="MF_01023">
    <property type="entry name" value="HisC_aminotrans_2"/>
    <property type="match status" value="1"/>
</dbReference>
<evidence type="ECO:0000256" key="1">
    <source>
        <dbReference type="ARBA" id="ARBA00001933"/>
    </source>
</evidence>
<evidence type="ECO:0000256" key="3">
    <source>
        <dbReference type="ARBA" id="ARBA00011738"/>
    </source>
</evidence>
<dbReference type="SUPFAM" id="SSF53383">
    <property type="entry name" value="PLP-dependent transferases"/>
    <property type="match status" value="1"/>
</dbReference>
<keyword evidence="9" id="KW-0028">Amino-acid biosynthesis</keyword>
<dbReference type="PROSITE" id="PS00599">
    <property type="entry name" value="AA_TRANSFER_CLASS_2"/>
    <property type="match status" value="1"/>
</dbReference>
<comment type="pathway">
    <text evidence="2 9">Amino-acid biosynthesis; L-histidine biosynthesis; L-histidine from 5-phospho-alpha-D-ribose 1-diphosphate: step 7/9.</text>
</comment>
<dbReference type="InterPro" id="IPR015422">
    <property type="entry name" value="PyrdxlP-dep_Trfase_small"/>
</dbReference>
<evidence type="ECO:0000259" key="11">
    <source>
        <dbReference type="Pfam" id="PF00155"/>
    </source>
</evidence>
<dbReference type="PANTHER" id="PTHR43643">
    <property type="entry name" value="HISTIDINOL-PHOSPHATE AMINOTRANSFERASE 2"/>
    <property type="match status" value="1"/>
</dbReference>
<organism evidence="12 13">
    <name type="scientific">Bacillus daqingensis</name>
    <dbReference type="NCBI Taxonomy" id="872396"/>
    <lineage>
        <taxon>Bacteria</taxon>
        <taxon>Bacillati</taxon>
        <taxon>Bacillota</taxon>
        <taxon>Bacilli</taxon>
        <taxon>Bacillales</taxon>
        <taxon>Bacillaceae</taxon>
        <taxon>Bacillus</taxon>
    </lineage>
</organism>
<evidence type="ECO:0000313" key="12">
    <source>
        <dbReference type="EMBL" id="MFC4735886.1"/>
    </source>
</evidence>
<evidence type="ECO:0000256" key="9">
    <source>
        <dbReference type="HAMAP-Rule" id="MF_01023"/>
    </source>
</evidence>
<keyword evidence="5 9" id="KW-0808">Transferase</keyword>
<dbReference type="Pfam" id="PF00155">
    <property type="entry name" value="Aminotran_1_2"/>
    <property type="match status" value="1"/>
</dbReference>
<feature type="domain" description="Aminotransferase class I/classII large" evidence="11">
    <location>
        <begin position="30"/>
        <end position="353"/>
    </location>
</feature>